<reference evidence="12" key="1">
    <citation type="submission" date="2015-01" db="EMBL/GenBank/DDBJ databases">
        <title>The Genome Sequence of Cladophialophora bantiana CBS 173.52.</title>
        <authorList>
            <consortium name="The Broad Institute Genomics Platform"/>
            <person name="Cuomo C."/>
            <person name="de Hoog S."/>
            <person name="Gorbushina A."/>
            <person name="Stielow B."/>
            <person name="Teixiera M."/>
            <person name="Abouelleil A."/>
            <person name="Chapman S.B."/>
            <person name="Priest M."/>
            <person name="Young S.K."/>
            <person name="Wortman J."/>
            <person name="Nusbaum C."/>
            <person name="Birren B."/>
        </authorList>
    </citation>
    <scope>NUCLEOTIDE SEQUENCE [LARGE SCALE GENOMIC DNA]</scope>
    <source>
        <strain evidence="12">CBS 173.52</strain>
    </source>
</reference>
<dbReference type="PANTHER" id="PTHR10012">
    <property type="entry name" value="SERINE/THREONINE-PROTEIN PHOSPHATASE 2A REGULATORY SUBUNIT B"/>
    <property type="match status" value="1"/>
</dbReference>
<sequence length="452" mass="49939">MATFPTLPKIANLKEHRFEKPVKKIFDGPDVSFFLLSLAYRDIMTFMLQLNRSVLPRKSQTGGTSIISAWRLDSEEAVSSDAISRLRGLLTKLIELVDAVPPDTGPRRFGNVSFRKWYKIVDEQVGDLLTEYLPKELGLAHEELGAYLLGSFGSAQRLDYGTGHELSFLAFLACLWKLSFFPQSEPWVEERGIVLGVFELYLILIRKLIKTYTLEPAGSHGVWGLDDNSFLPYVFGSAQLCPPIAETDDTPTEGSLPDAPEASEVTRVNVVEKEKSSNMYFSAIAFIYDVKRGPFWEHSPMLFDISGIKDGWGKINKGMIKMYNAEVLSKFPVIQHFPFGSLFKWEKDPDAKPPPTSTHTASQPLRNPIDTLAPGAMRPGGPPMGAMAAPWAAKPSAAPTGFVNGVTQAPWASRAPAPPPPRGAFAAPLRRPMQALKETETKSTQKSPEGQK</sequence>
<dbReference type="AlphaFoldDB" id="A0A0D2HQT8"/>
<comment type="similarity">
    <text evidence="4 10">Belongs to the PTPA-type PPIase family.</text>
</comment>
<dbReference type="InterPro" id="IPR037218">
    <property type="entry name" value="PTPA_sf"/>
</dbReference>
<feature type="compositionally biased region" description="Low complexity" evidence="11">
    <location>
        <begin position="423"/>
        <end position="432"/>
    </location>
</feature>
<dbReference type="GO" id="GO:0000159">
    <property type="term" value="C:protein phosphatase type 2A complex"/>
    <property type="evidence" value="ECO:0007669"/>
    <property type="project" value="TreeGrafter"/>
</dbReference>
<evidence type="ECO:0000256" key="11">
    <source>
        <dbReference type="SAM" id="MobiDB-lite"/>
    </source>
</evidence>
<evidence type="ECO:0000256" key="2">
    <source>
        <dbReference type="ARBA" id="ARBA00004123"/>
    </source>
</evidence>
<evidence type="ECO:0000256" key="3">
    <source>
        <dbReference type="ARBA" id="ARBA00004496"/>
    </source>
</evidence>
<organism evidence="12 13">
    <name type="scientific">Cladophialophora bantiana (strain ATCC 10958 / CBS 173.52 / CDC B-1940 / NIH 8579)</name>
    <name type="common">Xylohypha bantiana</name>
    <dbReference type="NCBI Taxonomy" id="1442370"/>
    <lineage>
        <taxon>Eukaryota</taxon>
        <taxon>Fungi</taxon>
        <taxon>Dikarya</taxon>
        <taxon>Ascomycota</taxon>
        <taxon>Pezizomycotina</taxon>
        <taxon>Eurotiomycetes</taxon>
        <taxon>Chaetothyriomycetidae</taxon>
        <taxon>Chaetothyriales</taxon>
        <taxon>Herpotrichiellaceae</taxon>
        <taxon>Cladophialophora</taxon>
    </lineage>
</organism>
<dbReference type="CDD" id="cd04087">
    <property type="entry name" value="PTPA"/>
    <property type="match status" value="1"/>
</dbReference>
<evidence type="ECO:0000256" key="5">
    <source>
        <dbReference type="ARBA" id="ARBA00022490"/>
    </source>
</evidence>
<evidence type="ECO:0000256" key="1">
    <source>
        <dbReference type="ARBA" id="ARBA00000971"/>
    </source>
</evidence>
<dbReference type="HOGENOM" id="CLU_030733_2_0_1"/>
<feature type="compositionally biased region" description="Basic and acidic residues" evidence="11">
    <location>
        <begin position="437"/>
        <end position="452"/>
    </location>
</feature>
<dbReference type="GO" id="GO:0007052">
    <property type="term" value="P:mitotic spindle organization"/>
    <property type="evidence" value="ECO:0007669"/>
    <property type="project" value="TreeGrafter"/>
</dbReference>
<comment type="function">
    <text evidence="9">PPIases accelerate the folding of proteins. It catalyzes the cis-trans isomerization of proline imidic peptide bonds in oligopeptides. Acts as a regulatory subunit for PP2A-like phosphatases modulating their activity or substrate specificity, probably by inducing a conformational change in the catalytic subunit, a direct target of the PPIase. Can reactivate inactive phosphatase PP2A-phosphatase methylesterase complexes (PP2Ai) in presence of ATP and Mg(2+) by dissociating the inactive form from the complex.</text>
</comment>
<dbReference type="GO" id="GO:0003755">
    <property type="term" value="F:peptidyl-prolyl cis-trans isomerase activity"/>
    <property type="evidence" value="ECO:0007669"/>
    <property type="project" value="UniProtKB-KW"/>
</dbReference>
<dbReference type="Gene3D" id="1.20.120.1150">
    <property type="match status" value="1"/>
</dbReference>
<evidence type="ECO:0000256" key="10">
    <source>
        <dbReference type="RuleBase" id="RU361210"/>
    </source>
</evidence>
<evidence type="ECO:0000256" key="4">
    <source>
        <dbReference type="ARBA" id="ARBA00011019"/>
    </source>
</evidence>
<dbReference type="GO" id="GO:0008160">
    <property type="term" value="F:protein tyrosine phosphatase activator activity"/>
    <property type="evidence" value="ECO:0007669"/>
    <property type="project" value="TreeGrafter"/>
</dbReference>
<dbReference type="EC" id="5.2.1.8" evidence="10"/>
<dbReference type="VEuPathDB" id="FungiDB:Z519_05820"/>
<dbReference type="GeneID" id="27698748"/>
<dbReference type="InterPro" id="IPR004327">
    <property type="entry name" value="Phstyr_phstse_ac"/>
</dbReference>
<dbReference type="SUPFAM" id="SSF140984">
    <property type="entry name" value="PTPA-like"/>
    <property type="match status" value="1"/>
</dbReference>
<dbReference type="GO" id="GO:0005737">
    <property type="term" value="C:cytoplasm"/>
    <property type="evidence" value="ECO:0007669"/>
    <property type="project" value="UniProtKB-SubCell"/>
</dbReference>
<keyword evidence="6 10" id="KW-0697">Rotamase</keyword>
<dbReference type="InterPro" id="IPR043170">
    <property type="entry name" value="PTPA_C_lid"/>
</dbReference>
<keyword evidence="8" id="KW-0539">Nucleus</keyword>
<dbReference type="FunFam" id="1.20.120.1150:FF:000003">
    <property type="entry name" value="Serine/threonine-protein phosphatase 2A activator"/>
    <property type="match status" value="1"/>
</dbReference>
<evidence type="ECO:0000313" key="13">
    <source>
        <dbReference type="Proteomes" id="UP000053789"/>
    </source>
</evidence>
<dbReference type="Proteomes" id="UP000053789">
    <property type="component" value="Unassembled WGS sequence"/>
</dbReference>
<protein>
    <recommendedName>
        <fullName evidence="10">Serine/threonine-protein phosphatase 2A activator</fullName>
        <ecNumber evidence="10">5.2.1.8</ecNumber>
    </recommendedName>
    <alternativeName>
        <fullName evidence="10">Phosphotyrosyl phosphatase activator</fullName>
    </alternativeName>
</protein>
<dbReference type="EMBL" id="KN846987">
    <property type="protein sequence ID" value="KIW93215.1"/>
    <property type="molecule type" value="Genomic_DNA"/>
</dbReference>
<accession>A0A0D2HQT8</accession>
<dbReference type="GO" id="GO:0005634">
    <property type="term" value="C:nucleus"/>
    <property type="evidence" value="ECO:0007669"/>
    <property type="project" value="UniProtKB-SubCell"/>
</dbReference>
<evidence type="ECO:0000256" key="9">
    <source>
        <dbReference type="ARBA" id="ARBA00025287"/>
    </source>
</evidence>
<proteinExistence type="inferred from homology"/>
<evidence type="ECO:0000256" key="7">
    <source>
        <dbReference type="ARBA" id="ARBA00023235"/>
    </source>
</evidence>
<feature type="region of interest" description="Disordered" evidence="11">
    <location>
        <begin position="348"/>
        <end position="368"/>
    </location>
</feature>
<evidence type="ECO:0000256" key="6">
    <source>
        <dbReference type="ARBA" id="ARBA00023110"/>
    </source>
</evidence>
<dbReference type="RefSeq" id="XP_016619884.1">
    <property type="nucleotide sequence ID" value="XM_016763560.1"/>
</dbReference>
<keyword evidence="5 10" id="KW-0963">Cytoplasm</keyword>
<dbReference type="PANTHER" id="PTHR10012:SF3">
    <property type="entry name" value="SERINE_THREONINE-PROTEIN PHOSPHATASE 2A ACTIVATOR 1"/>
    <property type="match status" value="1"/>
</dbReference>
<gene>
    <name evidence="12" type="ORF">Z519_05820</name>
</gene>
<comment type="catalytic activity">
    <reaction evidence="1 10">
        <text>[protein]-peptidylproline (omega=180) = [protein]-peptidylproline (omega=0)</text>
        <dbReference type="Rhea" id="RHEA:16237"/>
        <dbReference type="Rhea" id="RHEA-COMP:10747"/>
        <dbReference type="Rhea" id="RHEA-COMP:10748"/>
        <dbReference type="ChEBI" id="CHEBI:83833"/>
        <dbReference type="ChEBI" id="CHEBI:83834"/>
        <dbReference type="EC" id="5.2.1.8"/>
    </reaction>
</comment>
<dbReference type="Pfam" id="PF03095">
    <property type="entry name" value="PTPA"/>
    <property type="match status" value="1"/>
</dbReference>
<name>A0A0D2HQT8_CLAB1</name>
<evidence type="ECO:0000256" key="8">
    <source>
        <dbReference type="ARBA" id="ARBA00023242"/>
    </source>
</evidence>
<keyword evidence="13" id="KW-1185">Reference proteome</keyword>
<keyword evidence="7 10" id="KW-0413">Isomerase</keyword>
<feature type="region of interest" description="Disordered" evidence="11">
    <location>
        <begin position="400"/>
        <end position="452"/>
    </location>
</feature>
<comment type="subcellular location">
    <subcellularLocation>
        <location evidence="3 10">Cytoplasm</location>
    </subcellularLocation>
    <subcellularLocation>
        <location evidence="2">Nucleus</location>
    </subcellularLocation>
</comment>
<evidence type="ECO:0000313" key="12">
    <source>
        <dbReference type="EMBL" id="KIW93215.1"/>
    </source>
</evidence>
<dbReference type="OrthoDB" id="16120at2759"/>